<dbReference type="CDD" id="cd07822">
    <property type="entry name" value="SRPBCC_4"/>
    <property type="match status" value="1"/>
</dbReference>
<proteinExistence type="predicted"/>
<dbReference type="RefSeq" id="WP_377369941.1">
    <property type="nucleotide sequence ID" value="NZ_JAOTJD010000017.1"/>
</dbReference>
<keyword evidence="2" id="KW-1185">Reference proteome</keyword>
<dbReference type="SUPFAM" id="SSF55961">
    <property type="entry name" value="Bet v1-like"/>
    <property type="match status" value="1"/>
</dbReference>
<organism evidence="1 2">
    <name type="scientific">Phenylobacterium ferrooxidans</name>
    <dbReference type="NCBI Taxonomy" id="2982689"/>
    <lineage>
        <taxon>Bacteria</taxon>
        <taxon>Pseudomonadati</taxon>
        <taxon>Pseudomonadota</taxon>
        <taxon>Alphaproteobacteria</taxon>
        <taxon>Caulobacterales</taxon>
        <taxon>Caulobacteraceae</taxon>
        <taxon>Phenylobacterium</taxon>
    </lineage>
</organism>
<comment type="caution">
    <text evidence="1">The sequence shown here is derived from an EMBL/GenBank/DDBJ whole genome shotgun (WGS) entry which is preliminary data.</text>
</comment>
<sequence length="154" mass="17525">MIIQTEIEIAAPPMKVWRALCDFGSYRKWNPCRDVVGAAGLGEKVTLMIGLNPKKRRKIAAIITVFEPGRSLSFRTGRFFSTDTESFVIEPGRRGTVLRHSAELKGLSVIFMRGKWFESNLLSVYQRVNRALNKYVTVGSQLTMSARNRRRTSR</sequence>
<protein>
    <submittedName>
        <fullName evidence="1">SRPBCC domain-containing protein</fullName>
    </submittedName>
</protein>
<reference evidence="1 2" key="1">
    <citation type="submission" date="2022-09" db="EMBL/GenBank/DDBJ databases">
        <title>New species of Phenylobacterium.</title>
        <authorList>
            <person name="Mieszkin S."/>
        </authorList>
    </citation>
    <scope>NUCLEOTIDE SEQUENCE [LARGE SCALE GENOMIC DNA]</scope>
    <source>
        <strain evidence="1 2">HK31-G</strain>
    </source>
</reference>
<dbReference type="EMBL" id="JAOTJD010000017">
    <property type="protein sequence ID" value="MFD3264370.1"/>
    <property type="molecule type" value="Genomic_DNA"/>
</dbReference>
<dbReference type="InterPro" id="IPR023393">
    <property type="entry name" value="START-like_dom_sf"/>
</dbReference>
<dbReference type="Pfam" id="PF10604">
    <property type="entry name" value="Polyketide_cyc2"/>
    <property type="match status" value="1"/>
</dbReference>
<dbReference type="Gene3D" id="3.30.530.20">
    <property type="match status" value="1"/>
</dbReference>
<name>A0ABW6CMS1_9CAUL</name>
<dbReference type="Proteomes" id="UP001598130">
    <property type="component" value="Unassembled WGS sequence"/>
</dbReference>
<gene>
    <name evidence="1" type="ORF">OCL97_10410</name>
</gene>
<evidence type="ECO:0000313" key="2">
    <source>
        <dbReference type="Proteomes" id="UP001598130"/>
    </source>
</evidence>
<dbReference type="InterPro" id="IPR019587">
    <property type="entry name" value="Polyketide_cyclase/dehydratase"/>
</dbReference>
<accession>A0ABW6CMS1</accession>
<evidence type="ECO:0000313" key="1">
    <source>
        <dbReference type="EMBL" id="MFD3264370.1"/>
    </source>
</evidence>